<dbReference type="SUPFAM" id="SSF52047">
    <property type="entry name" value="RNI-like"/>
    <property type="match status" value="1"/>
</dbReference>
<proteinExistence type="predicted"/>
<evidence type="ECO:0008006" key="3">
    <source>
        <dbReference type="Google" id="ProtNLM"/>
    </source>
</evidence>
<dbReference type="AlphaFoldDB" id="A0AAU9IE98"/>
<dbReference type="Proteomes" id="UP001162131">
    <property type="component" value="Unassembled WGS sequence"/>
</dbReference>
<dbReference type="InterPro" id="IPR032675">
    <property type="entry name" value="LRR_dom_sf"/>
</dbReference>
<reference evidence="1" key="1">
    <citation type="submission" date="2021-09" db="EMBL/GenBank/DDBJ databases">
        <authorList>
            <consortium name="AG Swart"/>
            <person name="Singh M."/>
            <person name="Singh A."/>
            <person name="Seah K."/>
            <person name="Emmerich C."/>
        </authorList>
    </citation>
    <scope>NUCLEOTIDE SEQUENCE</scope>
    <source>
        <strain evidence="1">ATCC30299</strain>
    </source>
</reference>
<dbReference type="Gene3D" id="3.80.10.10">
    <property type="entry name" value="Ribonuclease Inhibitor"/>
    <property type="match status" value="2"/>
</dbReference>
<organism evidence="1 2">
    <name type="scientific">Blepharisma stoltei</name>
    <dbReference type="NCBI Taxonomy" id="1481888"/>
    <lineage>
        <taxon>Eukaryota</taxon>
        <taxon>Sar</taxon>
        <taxon>Alveolata</taxon>
        <taxon>Ciliophora</taxon>
        <taxon>Postciliodesmatophora</taxon>
        <taxon>Heterotrichea</taxon>
        <taxon>Heterotrichida</taxon>
        <taxon>Blepharismidae</taxon>
        <taxon>Blepharisma</taxon>
    </lineage>
</organism>
<evidence type="ECO:0000313" key="2">
    <source>
        <dbReference type="Proteomes" id="UP001162131"/>
    </source>
</evidence>
<sequence>MGVITSAPDPVIIELKEIKSSKERYTLDSQDFNRDLKWITKAGEALARNKKIKSIVFKLFLVDAKNEKLSNAIARSLMRMENVTFYGAGLDFFELPKWALYWKIAKVESLSIKFCFSDKAFELFCKGIEANMYIKELSFKYYDVAQLNRLEKALTINKALKTLNICFDPRPTTPEEAENSNEGTSYAPSTAQSAISHNYLLYQNESITTYSLSGYLESYTSALIVGLSKNNCINKLILDSLDLDREAGQYWNQMFMTNTSISEIEIKRGFNTITAMIIFQTLRRNKGVKVLKLHECSFLEAGYAIFKNLLQENSTLQSIEIKEMLHIRTDPVTQTKNLVHVIEGLASNSSIKEACIAIHKSALNLDPEVTQYKGEELRQSLYRLFSQNSSINILKIENIRLGKEEYKAIAEGLAENRTISILSLSGNLIEWKDLEMILISIRNNENLASLDISSNKIYPWNDLCNQRGVEFANESLNYMGNVFSLLASSKLKNIKVIAWFWESRKYPEIIADVLFSAKQVINSNNR</sequence>
<dbReference type="EMBL" id="CAJZBQ010000004">
    <property type="protein sequence ID" value="CAG9311691.1"/>
    <property type="molecule type" value="Genomic_DNA"/>
</dbReference>
<dbReference type="InterPro" id="IPR052394">
    <property type="entry name" value="LRR-containing"/>
</dbReference>
<name>A0AAU9IE98_9CILI</name>
<accession>A0AAU9IE98</accession>
<dbReference type="PANTHER" id="PTHR24114:SF2">
    <property type="entry name" value="F-BOX DOMAIN-CONTAINING PROTEIN-RELATED"/>
    <property type="match status" value="1"/>
</dbReference>
<dbReference type="PANTHER" id="PTHR24114">
    <property type="entry name" value="LEUCINE RICH REPEAT FAMILY PROTEIN"/>
    <property type="match status" value="1"/>
</dbReference>
<comment type="caution">
    <text evidence="1">The sequence shown here is derived from an EMBL/GenBank/DDBJ whole genome shotgun (WGS) entry which is preliminary data.</text>
</comment>
<protein>
    <recommendedName>
        <fullName evidence="3">Ran GTPase-activating protein (RanGAP) involved in mRNA processing and transport</fullName>
    </recommendedName>
</protein>
<gene>
    <name evidence="1" type="ORF">BSTOLATCC_MIC3977</name>
</gene>
<keyword evidence="2" id="KW-1185">Reference proteome</keyword>
<evidence type="ECO:0000313" key="1">
    <source>
        <dbReference type="EMBL" id="CAG9311691.1"/>
    </source>
</evidence>